<keyword evidence="2" id="KW-0813">Transport</keyword>
<keyword evidence="5" id="KW-0472">Membrane</keyword>
<dbReference type="EMBL" id="BMDX01000010">
    <property type="protein sequence ID" value="GGA79206.1"/>
    <property type="molecule type" value="Genomic_DNA"/>
</dbReference>
<evidence type="ECO:0000256" key="2">
    <source>
        <dbReference type="ARBA" id="ARBA00022448"/>
    </source>
</evidence>
<proteinExistence type="predicted"/>
<evidence type="ECO:0000256" key="1">
    <source>
        <dbReference type="ARBA" id="ARBA00004308"/>
    </source>
</evidence>
<evidence type="ECO:0000256" key="4">
    <source>
        <dbReference type="ARBA" id="ARBA00022519"/>
    </source>
</evidence>
<dbReference type="CDD" id="cd13553">
    <property type="entry name" value="PBP2_NrtA_CpmA_like"/>
    <property type="match status" value="1"/>
</dbReference>
<evidence type="ECO:0000256" key="5">
    <source>
        <dbReference type="ARBA" id="ARBA00023136"/>
    </source>
</evidence>
<organism evidence="6 7">
    <name type="scientific">Neiella marina</name>
    <dbReference type="NCBI Taxonomy" id="508461"/>
    <lineage>
        <taxon>Bacteria</taxon>
        <taxon>Pseudomonadati</taxon>
        <taxon>Pseudomonadota</taxon>
        <taxon>Gammaproteobacteria</taxon>
        <taxon>Alteromonadales</taxon>
        <taxon>Echinimonadaceae</taxon>
        <taxon>Neiella</taxon>
    </lineage>
</organism>
<dbReference type="Gene3D" id="3.40.190.10">
    <property type="entry name" value="Periplasmic binding protein-like II"/>
    <property type="match status" value="2"/>
</dbReference>
<accession>A0A8J2U5I6</accession>
<keyword evidence="7" id="KW-1185">Reference proteome</keyword>
<comment type="subcellular location">
    <subcellularLocation>
        <location evidence="1">Endomembrane system</location>
    </subcellularLocation>
</comment>
<reference evidence="7" key="1">
    <citation type="journal article" date="2019" name="Int. J. Syst. Evol. Microbiol.">
        <title>The Global Catalogue of Microorganisms (GCM) 10K type strain sequencing project: providing services to taxonomists for standard genome sequencing and annotation.</title>
        <authorList>
            <consortium name="The Broad Institute Genomics Platform"/>
            <consortium name="The Broad Institute Genome Sequencing Center for Infectious Disease"/>
            <person name="Wu L."/>
            <person name="Ma J."/>
        </authorList>
    </citation>
    <scope>NUCLEOTIDE SEQUENCE [LARGE SCALE GENOMIC DNA]</scope>
    <source>
        <strain evidence="7">CGMCC 1.10130</strain>
    </source>
</reference>
<dbReference type="Proteomes" id="UP000619743">
    <property type="component" value="Unassembled WGS sequence"/>
</dbReference>
<name>A0A8J2U5I6_9GAMM</name>
<dbReference type="SUPFAM" id="SSF53850">
    <property type="entry name" value="Periplasmic binding protein-like II"/>
    <property type="match status" value="1"/>
</dbReference>
<dbReference type="RefSeq" id="WP_087505817.1">
    <property type="nucleotide sequence ID" value="NZ_BMDX01000010.1"/>
</dbReference>
<evidence type="ECO:0000313" key="6">
    <source>
        <dbReference type="EMBL" id="GGA79206.1"/>
    </source>
</evidence>
<dbReference type="AlphaFoldDB" id="A0A8J2U5I6"/>
<dbReference type="Pfam" id="PF13379">
    <property type="entry name" value="NMT1_2"/>
    <property type="match status" value="1"/>
</dbReference>
<keyword evidence="3" id="KW-1003">Cell membrane</keyword>
<comment type="caution">
    <text evidence="6">The sequence shown here is derived from an EMBL/GenBank/DDBJ whole genome shotgun (WGS) entry which is preliminary data.</text>
</comment>
<protein>
    <submittedName>
        <fullName evidence="6">Nitrate transporter</fullName>
    </submittedName>
</protein>
<dbReference type="PANTHER" id="PTHR30024">
    <property type="entry name" value="ALIPHATIC SULFONATES-BINDING PROTEIN-RELATED"/>
    <property type="match status" value="1"/>
</dbReference>
<evidence type="ECO:0000256" key="3">
    <source>
        <dbReference type="ARBA" id="ARBA00022475"/>
    </source>
</evidence>
<dbReference type="InterPro" id="IPR044527">
    <property type="entry name" value="NrtA/CpmA_ABC-bd_dom"/>
</dbReference>
<dbReference type="PANTHER" id="PTHR30024:SF43">
    <property type="entry name" value="BLL4572 PROTEIN"/>
    <property type="match status" value="1"/>
</dbReference>
<keyword evidence="4" id="KW-0997">Cell inner membrane</keyword>
<evidence type="ECO:0000313" key="7">
    <source>
        <dbReference type="Proteomes" id="UP000619743"/>
    </source>
</evidence>
<gene>
    <name evidence="6" type="ORF">GCM10011369_21430</name>
</gene>
<dbReference type="GO" id="GO:0012505">
    <property type="term" value="C:endomembrane system"/>
    <property type="evidence" value="ECO:0007669"/>
    <property type="project" value="UniProtKB-SubCell"/>
</dbReference>
<sequence length="366" mass="40080">MSNDDIIKIGFVRLTDSAPLIIAEQLGFYQQHGLNVQLQRERSWAAIRDKLHANIIQGAQLLAPLSLAIHGGLMGPAMPMDMSLSLGCNGNAISMSSRCCAQIRAVGGELGGNPMVNAQSFGEWVRQREQKITLATVHPYSVHTFQLHAWLRYAGLNPTEDVQIVTLPPEQMVDSLVNGHIDGFCVGSPWSSVAVQRGVAEIMAAGCQLWSQTPEKVLAMPQAWVIQHQEQYEKLLAAILAACAWLGEPENQKQAISILARPEYLDLPEAALRPAISGQLVLNRLGEQIYVPNYHQFYGRLANQLSEIQQQWLLTHMSSCVAEHDLTLSKIQGCFDASIMARAEQLAGVALPEIAGHKMPALVTLA</sequence>
<dbReference type="OrthoDB" id="9815454at2"/>